<dbReference type="PROSITE" id="PS50157">
    <property type="entry name" value="ZINC_FINGER_C2H2_2"/>
    <property type="match status" value="1"/>
</dbReference>
<dbReference type="InterPro" id="IPR013087">
    <property type="entry name" value="Znf_C2H2_type"/>
</dbReference>
<sequence length="493" mass="54859">MSSVTTPSRVGRSQMVPSLDTKPTAEEITTALSYAGLHTPPHSANESRRPSTQYSWFDGSCPSYGTVFSQPTTPVNRTHHGHGNLEPSWSDVDALRTAVSSQLIDTPFGNSSFRHDAVHTTPANSFVSYSVSEKHGIVDPFALHYPSALSQPDAWSQSTASMFGAQMPCLASDLFDTPHSHPSERTANSQYYNPRQSITTLRGGSIDGNILGSAHEPANQDLALYHHPQVVVPSLLAPQDVYYQSQFAEYSSPESSNEGFIGGLPNSAANSFGSFEMMSTPSPMDMYFDHAESEYLLVKAEETSTDTKPYHPRTVKRSPFAPRRPGSKRSRNEKRAWHEHESGGIQVKCEGREFDLSKPIKVPSQAQLKPFKCEHILPSGKECSSRFQRAEHLKRHVGSHSLFRAYRCPLPDCTWGIGRSDNACDHFKTHLKPKTKGKRNLTVEWHVLHQAILEKFDEAHSEKLITNLSRWIERGMPPSGGTDRRMMDIVKGE</sequence>
<gene>
    <name evidence="4" type="ORF">BDY17DRAFT_322450</name>
</gene>
<reference evidence="4" key="1">
    <citation type="journal article" date="2020" name="Stud. Mycol.">
        <title>101 Dothideomycetes genomes: a test case for predicting lifestyles and emergence of pathogens.</title>
        <authorList>
            <person name="Haridas S."/>
            <person name="Albert R."/>
            <person name="Binder M."/>
            <person name="Bloem J."/>
            <person name="Labutti K."/>
            <person name="Salamov A."/>
            <person name="Andreopoulos B."/>
            <person name="Baker S."/>
            <person name="Barry K."/>
            <person name="Bills G."/>
            <person name="Bluhm B."/>
            <person name="Cannon C."/>
            <person name="Castanera R."/>
            <person name="Culley D."/>
            <person name="Daum C."/>
            <person name="Ezra D."/>
            <person name="Gonzalez J."/>
            <person name="Henrissat B."/>
            <person name="Kuo A."/>
            <person name="Liang C."/>
            <person name="Lipzen A."/>
            <person name="Lutzoni F."/>
            <person name="Magnuson J."/>
            <person name="Mondo S."/>
            <person name="Nolan M."/>
            <person name="Ohm R."/>
            <person name="Pangilinan J."/>
            <person name="Park H.-J."/>
            <person name="Ramirez L."/>
            <person name="Alfaro M."/>
            <person name="Sun H."/>
            <person name="Tritt A."/>
            <person name="Yoshinaga Y."/>
            <person name="Zwiers L.-H."/>
            <person name="Turgeon B."/>
            <person name="Goodwin S."/>
            <person name="Spatafora J."/>
            <person name="Crous P."/>
            <person name="Grigoriev I."/>
        </authorList>
    </citation>
    <scope>NUCLEOTIDE SEQUENCE</scope>
    <source>
        <strain evidence="4">CBS 113389</strain>
    </source>
</reference>
<feature type="region of interest" description="Disordered" evidence="2">
    <location>
        <begin position="303"/>
        <end position="342"/>
    </location>
</feature>
<dbReference type="PROSITE" id="PS00028">
    <property type="entry name" value="ZINC_FINGER_C2H2_1"/>
    <property type="match status" value="1"/>
</dbReference>
<feature type="compositionally biased region" description="Basic and acidic residues" evidence="2">
    <location>
        <begin position="333"/>
        <end position="342"/>
    </location>
</feature>
<keyword evidence="1" id="KW-0479">Metal-binding</keyword>
<evidence type="ECO:0000256" key="1">
    <source>
        <dbReference type="PROSITE-ProRule" id="PRU00042"/>
    </source>
</evidence>
<dbReference type="Proteomes" id="UP000799767">
    <property type="component" value="Unassembled WGS sequence"/>
</dbReference>
<evidence type="ECO:0000313" key="4">
    <source>
        <dbReference type="EMBL" id="KAF2485620.1"/>
    </source>
</evidence>
<dbReference type="EMBL" id="MU001633">
    <property type="protein sequence ID" value="KAF2485620.1"/>
    <property type="molecule type" value="Genomic_DNA"/>
</dbReference>
<keyword evidence="1" id="KW-0863">Zinc-finger</keyword>
<protein>
    <recommendedName>
        <fullName evidence="3">C2H2-type domain-containing protein</fullName>
    </recommendedName>
</protein>
<dbReference type="RefSeq" id="XP_033592189.1">
    <property type="nucleotide sequence ID" value="XM_033736807.1"/>
</dbReference>
<feature type="region of interest" description="Disordered" evidence="2">
    <location>
        <begin position="1"/>
        <end position="23"/>
    </location>
</feature>
<keyword evidence="1" id="KW-0862">Zinc</keyword>
<keyword evidence="5" id="KW-1185">Reference proteome</keyword>
<name>A0A6A6PZP8_9PEZI</name>
<evidence type="ECO:0000259" key="3">
    <source>
        <dbReference type="PROSITE" id="PS50157"/>
    </source>
</evidence>
<dbReference type="AlphaFoldDB" id="A0A6A6PZP8"/>
<accession>A0A6A6PZP8</accession>
<proteinExistence type="predicted"/>
<dbReference type="GeneID" id="54477809"/>
<dbReference type="OrthoDB" id="10018191at2759"/>
<dbReference type="GO" id="GO:0008270">
    <property type="term" value="F:zinc ion binding"/>
    <property type="evidence" value="ECO:0007669"/>
    <property type="project" value="UniProtKB-KW"/>
</dbReference>
<feature type="domain" description="C2H2-type" evidence="3">
    <location>
        <begin position="371"/>
        <end position="405"/>
    </location>
</feature>
<evidence type="ECO:0000256" key="2">
    <source>
        <dbReference type="SAM" id="MobiDB-lite"/>
    </source>
</evidence>
<organism evidence="4 5">
    <name type="scientific">Neohortaea acidophila</name>
    <dbReference type="NCBI Taxonomy" id="245834"/>
    <lineage>
        <taxon>Eukaryota</taxon>
        <taxon>Fungi</taxon>
        <taxon>Dikarya</taxon>
        <taxon>Ascomycota</taxon>
        <taxon>Pezizomycotina</taxon>
        <taxon>Dothideomycetes</taxon>
        <taxon>Dothideomycetidae</taxon>
        <taxon>Mycosphaerellales</taxon>
        <taxon>Teratosphaeriaceae</taxon>
        <taxon>Neohortaea</taxon>
    </lineage>
</organism>
<evidence type="ECO:0000313" key="5">
    <source>
        <dbReference type="Proteomes" id="UP000799767"/>
    </source>
</evidence>
<dbReference type="Gene3D" id="3.30.160.60">
    <property type="entry name" value="Classic Zinc Finger"/>
    <property type="match status" value="1"/>
</dbReference>